<dbReference type="InterPro" id="IPR046427">
    <property type="entry name" value="Legumain_prodom_sf"/>
</dbReference>
<gene>
    <name evidence="2" type="ORF">niasHT_010445</name>
</gene>
<feature type="transmembrane region" description="Helical" evidence="1">
    <location>
        <begin position="21"/>
        <end position="41"/>
    </location>
</feature>
<protein>
    <submittedName>
        <fullName evidence="2">Uncharacterized protein</fullName>
    </submittedName>
</protein>
<organism evidence="2 3">
    <name type="scientific">Heterodera trifolii</name>
    <dbReference type="NCBI Taxonomy" id="157864"/>
    <lineage>
        <taxon>Eukaryota</taxon>
        <taxon>Metazoa</taxon>
        <taxon>Ecdysozoa</taxon>
        <taxon>Nematoda</taxon>
        <taxon>Chromadorea</taxon>
        <taxon>Rhabditida</taxon>
        <taxon>Tylenchina</taxon>
        <taxon>Tylenchomorpha</taxon>
        <taxon>Tylenchoidea</taxon>
        <taxon>Heteroderidae</taxon>
        <taxon>Heteroderinae</taxon>
        <taxon>Heterodera</taxon>
    </lineage>
</organism>
<proteinExistence type="predicted"/>
<keyword evidence="1" id="KW-1133">Transmembrane helix</keyword>
<dbReference type="Gene3D" id="1.10.132.130">
    <property type="match status" value="1"/>
</dbReference>
<dbReference type="AlphaFoldDB" id="A0ABD2MAR4"/>
<keyword evidence="1" id="KW-0472">Membrane</keyword>
<evidence type="ECO:0000313" key="3">
    <source>
        <dbReference type="Proteomes" id="UP001620626"/>
    </source>
</evidence>
<evidence type="ECO:0000256" key="1">
    <source>
        <dbReference type="SAM" id="Phobius"/>
    </source>
</evidence>
<comment type="caution">
    <text evidence="2">The sequence shown here is derived from an EMBL/GenBank/DDBJ whole genome shotgun (WGS) entry which is preliminary data.</text>
</comment>
<dbReference type="Proteomes" id="UP001620626">
    <property type="component" value="Unassembled WGS sequence"/>
</dbReference>
<reference evidence="2 3" key="1">
    <citation type="submission" date="2024-10" db="EMBL/GenBank/DDBJ databases">
        <authorList>
            <person name="Kim D."/>
        </authorList>
    </citation>
    <scope>NUCLEOTIDE SEQUENCE [LARGE SCALE GENOMIC DNA]</scope>
    <source>
        <strain evidence="2">BH-2024</strain>
    </source>
</reference>
<sequence>MGTRMFTLQINPITALADFSIIMNLFLFVAIFLANFLPLTYCRSSSNNGTTIPSHDVALFMLAKSQNDSKQNNDLLQKALKKRAILEEMIQKVVNKLIQGPIARQEILLKHPQQIGDMDCHDESPYALKYAYVLTNLCARVELNAEQIKMVLKEQCVKVKINGVI</sequence>
<accession>A0ABD2MAR4</accession>
<name>A0ABD2MAR4_9BILA</name>
<dbReference type="EMBL" id="JBICBT010000066">
    <property type="protein sequence ID" value="KAL3124604.1"/>
    <property type="molecule type" value="Genomic_DNA"/>
</dbReference>
<keyword evidence="3" id="KW-1185">Reference proteome</keyword>
<evidence type="ECO:0000313" key="2">
    <source>
        <dbReference type="EMBL" id="KAL3124604.1"/>
    </source>
</evidence>
<keyword evidence="1" id="KW-0812">Transmembrane</keyword>